<dbReference type="RefSeq" id="WP_275472687.1">
    <property type="nucleotide sequence ID" value="NZ_CP162940.1"/>
</dbReference>
<sequence length="245" mass="27846">MRAYSTQFGTAQIHLRNPLISAFWSFAFPGCGTLAQGRLLKGLILIIWELTVNGSAKVNLAIMYSLLGKFEMAKQVINERWFLLYASLYVYAIWDSYRGSVALNQQYILADREDASIRPFVLKTYEQNPLDTRNPLLASALSLLAPGLGHLYVNKLISGMFFIAWTIVVMYFSHALPAVQATMLGHYDQAIRIVNMQWLMYLPSIYGFVLHDACVAAVELNKLAEKEQSKFLRDNYQPSNFKMPL</sequence>
<feature type="transmembrane region" description="Helical" evidence="1">
    <location>
        <begin position="43"/>
        <end position="64"/>
    </location>
</feature>
<keyword evidence="1" id="KW-0812">Transmembrane</keyword>
<accession>A0ABV5AA79</accession>
<evidence type="ECO:0000313" key="2">
    <source>
        <dbReference type="EMBL" id="MFB5189169.1"/>
    </source>
</evidence>
<keyword evidence="3" id="KW-1185">Reference proteome</keyword>
<organism evidence="2 3">
    <name type="scientific">Alicyclobacillus fastidiosus</name>
    <dbReference type="NCBI Taxonomy" id="392011"/>
    <lineage>
        <taxon>Bacteria</taxon>
        <taxon>Bacillati</taxon>
        <taxon>Bacillota</taxon>
        <taxon>Bacilli</taxon>
        <taxon>Bacillales</taxon>
        <taxon>Alicyclobacillaceae</taxon>
        <taxon>Alicyclobacillus</taxon>
    </lineage>
</organism>
<name>A0ABV5AA79_9BACL</name>
<evidence type="ECO:0000256" key="1">
    <source>
        <dbReference type="SAM" id="Phobius"/>
    </source>
</evidence>
<feature type="transmembrane region" description="Helical" evidence="1">
    <location>
        <begin position="198"/>
        <end position="220"/>
    </location>
</feature>
<dbReference type="EMBL" id="JBDXSU010000002">
    <property type="protein sequence ID" value="MFB5189169.1"/>
    <property type="molecule type" value="Genomic_DNA"/>
</dbReference>
<proteinExistence type="predicted"/>
<comment type="caution">
    <text evidence="2">The sequence shown here is derived from an EMBL/GenBank/DDBJ whole genome shotgun (WGS) entry which is preliminary data.</text>
</comment>
<protein>
    <submittedName>
        <fullName evidence="2">Uncharacterized protein</fullName>
    </submittedName>
</protein>
<keyword evidence="1" id="KW-0472">Membrane</keyword>
<feature type="transmembrane region" description="Helical" evidence="1">
    <location>
        <begin position="76"/>
        <end position="94"/>
    </location>
</feature>
<feature type="transmembrane region" description="Helical" evidence="1">
    <location>
        <begin position="160"/>
        <end position="178"/>
    </location>
</feature>
<reference evidence="2 3" key="1">
    <citation type="journal article" date="2024" name="Int. J. Mol. Sci.">
        <title>Exploration of Alicyclobacillus spp. Genome in Search of Antibiotic Resistance.</title>
        <authorList>
            <person name="Bucka-Kolendo J."/>
            <person name="Kiousi D.E."/>
            <person name="Dekowska A."/>
            <person name="Mikolajczuk-Szczyrba A."/>
            <person name="Karadedos D.M."/>
            <person name="Michael P."/>
            <person name="Galanis A."/>
            <person name="Sokolowska B."/>
        </authorList>
    </citation>
    <scope>NUCLEOTIDE SEQUENCE [LARGE SCALE GENOMIC DNA]</scope>
    <source>
        <strain evidence="2 3">KKP 3000</strain>
    </source>
</reference>
<dbReference type="Proteomes" id="UP001579974">
    <property type="component" value="Unassembled WGS sequence"/>
</dbReference>
<keyword evidence="1" id="KW-1133">Transmembrane helix</keyword>
<evidence type="ECO:0000313" key="3">
    <source>
        <dbReference type="Proteomes" id="UP001579974"/>
    </source>
</evidence>
<gene>
    <name evidence="2" type="ORF">KKP3000_002168</name>
</gene>